<evidence type="ECO:0000313" key="2">
    <source>
        <dbReference type="EMBL" id="KAA1131428.1"/>
    </source>
</evidence>
<sequence>MRNPQDCAASPEPSGKKKTQSRRTQKEMAIYRAEQEQLKKLKAQQKRKAKQGKSQIRVRKSVRAIQAGSQTTNPGSTSVTTQPAVPDANPPFNKNDYENVCGYLEDEANYTRLYGDGSKTTVGTTKVTKAAAYDMFAIFVNDNSNHRLRLTGSQLRQRVDGYKKRFMRAKEWANNTGAGIEEGDNLPTLADILEKKCPCFERMDGIFGGKANVTPLAQFDSGIGADLYDENSGRRESSPEVFLSGWEETQEEQPPSGLTTPASQLDLSRRSSTLDRMTGQVIAALGGDHGVIEDDELPPPLDFTGTALDPSPSLMAQRSVARATNGSGILPSLGEVSLNLASPTQSAIVPQPLSAGGAMSGRRAFPNQRSTDASPAGPPREVNPRAKTSLASAFESSNAEKFSYLKEHMSWEKEKESKRLEWEKERYNKEAARAQDGAKDQVRRSDQKLKAAQEWLKEGKSAAEVEALLKVIYG</sequence>
<feature type="compositionally biased region" description="Polar residues" evidence="1">
    <location>
        <begin position="67"/>
        <end position="83"/>
    </location>
</feature>
<proteinExistence type="predicted"/>
<accession>A0A5B0S107</accession>
<evidence type="ECO:0000313" key="3">
    <source>
        <dbReference type="Proteomes" id="UP000325313"/>
    </source>
</evidence>
<reference evidence="2 3" key="1">
    <citation type="submission" date="2019-05" db="EMBL/GenBank/DDBJ databases">
        <title>Emergence of the Ug99 lineage of the wheat stem rust pathogen through somatic hybridization.</title>
        <authorList>
            <person name="Li F."/>
            <person name="Upadhyaya N.M."/>
            <person name="Sperschneider J."/>
            <person name="Matny O."/>
            <person name="Nguyen-Phuc H."/>
            <person name="Mago R."/>
            <person name="Raley C."/>
            <person name="Miller M.E."/>
            <person name="Silverstein K.A.T."/>
            <person name="Henningsen E."/>
            <person name="Hirsch C.D."/>
            <person name="Visser B."/>
            <person name="Pretorius Z.A."/>
            <person name="Steffenson B.J."/>
            <person name="Schwessinger B."/>
            <person name="Dodds P.N."/>
            <person name="Figueroa M."/>
        </authorList>
    </citation>
    <scope>NUCLEOTIDE SEQUENCE [LARGE SCALE GENOMIC DNA]</scope>
    <source>
        <strain evidence="2 3">Ug99</strain>
    </source>
</reference>
<name>A0A5B0S107_PUCGR</name>
<dbReference type="Proteomes" id="UP000325313">
    <property type="component" value="Unassembled WGS sequence"/>
</dbReference>
<protein>
    <submittedName>
        <fullName evidence="2">Uncharacterized protein</fullName>
    </submittedName>
</protein>
<feature type="region of interest" description="Disordered" evidence="1">
    <location>
        <begin position="1"/>
        <end position="26"/>
    </location>
</feature>
<evidence type="ECO:0000256" key="1">
    <source>
        <dbReference type="SAM" id="MobiDB-lite"/>
    </source>
</evidence>
<feature type="region of interest" description="Disordered" evidence="1">
    <location>
        <begin position="40"/>
        <end position="92"/>
    </location>
</feature>
<feature type="compositionally biased region" description="Polar residues" evidence="1">
    <location>
        <begin position="252"/>
        <end position="264"/>
    </location>
</feature>
<comment type="caution">
    <text evidence="2">The sequence shown here is derived from an EMBL/GenBank/DDBJ whole genome shotgun (WGS) entry which is preliminary data.</text>
</comment>
<gene>
    <name evidence="2" type="ORF">PGTUg99_012781</name>
</gene>
<feature type="compositionally biased region" description="Basic residues" evidence="1">
    <location>
        <begin position="40"/>
        <end position="62"/>
    </location>
</feature>
<organism evidence="2 3">
    <name type="scientific">Puccinia graminis f. sp. tritici</name>
    <dbReference type="NCBI Taxonomy" id="56615"/>
    <lineage>
        <taxon>Eukaryota</taxon>
        <taxon>Fungi</taxon>
        <taxon>Dikarya</taxon>
        <taxon>Basidiomycota</taxon>
        <taxon>Pucciniomycotina</taxon>
        <taxon>Pucciniomycetes</taxon>
        <taxon>Pucciniales</taxon>
        <taxon>Pucciniaceae</taxon>
        <taxon>Puccinia</taxon>
    </lineage>
</organism>
<dbReference type="PANTHER" id="PTHR33246:SF51">
    <property type="entry name" value="MYB_SANT-LIKE DOMAIN-CONTAINING PROTEIN"/>
    <property type="match status" value="1"/>
</dbReference>
<dbReference type="AlphaFoldDB" id="A0A5B0S107"/>
<feature type="region of interest" description="Disordered" evidence="1">
    <location>
        <begin position="228"/>
        <end position="264"/>
    </location>
</feature>
<feature type="region of interest" description="Disordered" evidence="1">
    <location>
        <begin position="349"/>
        <end position="393"/>
    </location>
</feature>
<dbReference type="PANTHER" id="PTHR33246">
    <property type="entry name" value="CCHC-TYPE DOMAIN-CONTAINING PROTEIN"/>
    <property type="match status" value="1"/>
</dbReference>
<dbReference type="EMBL" id="VDEP01000103">
    <property type="protein sequence ID" value="KAA1131428.1"/>
    <property type="molecule type" value="Genomic_DNA"/>
</dbReference>